<sequence length="586" mass="60320">MPMSGGPGTPPGRATGGKHNVVDGWTAPGFTHRQELGRGACGRVVLAVDDESQTAVAIKYLNEDLRQDGRFLERYRADARRLSQLEDPNVVDLYDFLELPEGSAVVMELVQGVSLARMLAAQGATGPLAALSVLGGTLLGLAAVHSAGVLHRNLRPAEILIDEAGNVRLTDFGLSPGEPPGTADYLAPELWSGSPPSEAGDLYAATVVFFECLTGHRPFTGRNNSALAKAHREGPIPVEEVPGPLRELISRGLAKDPADRPASAADFAEALEEAARSAYGPAWEAQGRSRLTEMAAATAALPPPDPAQQRAADRSRGSGSHRTVGGEKGGRRRWPWAVGAAVLAVAAAAGGAYALTGSSGGSDGPPPSPPASSQPAAAQPTTPAPGAVAGADLARQVTTAVTARRSASFVHRGPGVSARGALQLDAYDMTVSGAQAALRRPARAIVLGTVVYVRVGSAWRPVPVAQATGAYAGLAARAREGGSVRGVIALLQSSTSIQQTGGAAGQPGNPVYRGTTPLAGLGGTPVAGPLFTRLAGSGQASFVIELDRTGLPLKVQYSVTGPDGRAQTYRTHYANWGRRVAIARPR</sequence>
<evidence type="ECO:0000256" key="5">
    <source>
        <dbReference type="ARBA" id="ARBA00022777"/>
    </source>
</evidence>
<proteinExistence type="predicted"/>
<dbReference type="Gene3D" id="3.30.200.20">
    <property type="entry name" value="Phosphorylase Kinase, domain 1"/>
    <property type="match status" value="1"/>
</dbReference>
<dbReference type="Proteomes" id="UP000251891">
    <property type="component" value="Unassembled WGS sequence"/>
</dbReference>
<evidence type="ECO:0000256" key="4">
    <source>
        <dbReference type="ARBA" id="ARBA00022741"/>
    </source>
</evidence>
<keyword evidence="3" id="KW-0808">Transferase</keyword>
<feature type="compositionally biased region" description="Low complexity" evidence="7">
    <location>
        <begin position="373"/>
        <end position="387"/>
    </location>
</feature>
<dbReference type="AlphaFoldDB" id="A0A365H8K9"/>
<evidence type="ECO:0000313" key="9">
    <source>
        <dbReference type="EMBL" id="RAY15296.1"/>
    </source>
</evidence>
<evidence type="ECO:0000313" key="10">
    <source>
        <dbReference type="Proteomes" id="UP000251891"/>
    </source>
</evidence>
<dbReference type="CDD" id="cd14014">
    <property type="entry name" value="STKc_PknB_like"/>
    <property type="match status" value="1"/>
</dbReference>
<dbReference type="EC" id="2.7.11.1" evidence="1"/>
<organism evidence="9 10">
    <name type="scientific">Actinomadura craniellae</name>
    <dbReference type="NCBI Taxonomy" id="2231787"/>
    <lineage>
        <taxon>Bacteria</taxon>
        <taxon>Bacillati</taxon>
        <taxon>Actinomycetota</taxon>
        <taxon>Actinomycetes</taxon>
        <taxon>Streptosporangiales</taxon>
        <taxon>Thermomonosporaceae</taxon>
        <taxon>Actinomadura</taxon>
    </lineage>
</organism>
<evidence type="ECO:0000259" key="8">
    <source>
        <dbReference type="PROSITE" id="PS50011"/>
    </source>
</evidence>
<accession>A0A365H8K9</accession>
<dbReference type="SUPFAM" id="SSF56112">
    <property type="entry name" value="Protein kinase-like (PK-like)"/>
    <property type="match status" value="1"/>
</dbReference>
<evidence type="ECO:0000256" key="3">
    <source>
        <dbReference type="ARBA" id="ARBA00022679"/>
    </source>
</evidence>
<reference evidence="9 10" key="1">
    <citation type="submission" date="2018-06" db="EMBL/GenBank/DDBJ databases">
        <title>Actinomadura craniellae sp. nov. isolated from marine sponge Craniella sp.</title>
        <authorList>
            <person name="Li L."/>
            <person name="Xu Q.H."/>
            <person name="Lin H.W."/>
            <person name="Lu Y.H."/>
        </authorList>
    </citation>
    <scope>NUCLEOTIDE SEQUENCE [LARGE SCALE GENOMIC DNA]</scope>
    <source>
        <strain evidence="9 10">LHW63021</strain>
    </source>
</reference>
<keyword evidence="10" id="KW-1185">Reference proteome</keyword>
<keyword evidence="6" id="KW-0067">ATP-binding</keyword>
<dbReference type="PROSITE" id="PS50011">
    <property type="entry name" value="PROTEIN_KINASE_DOM"/>
    <property type="match status" value="1"/>
</dbReference>
<comment type="caution">
    <text evidence="9">The sequence shown here is derived from an EMBL/GenBank/DDBJ whole genome shotgun (WGS) entry which is preliminary data.</text>
</comment>
<evidence type="ECO:0000256" key="6">
    <source>
        <dbReference type="ARBA" id="ARBA00022840"/>
    </source>
</evidence>
<feature type="region of interest" description="Disordered" evidence="7">
    <location>
        <begin position="300"/>
        <end position="331"/>
    </location>
</feature>
<dbReference type="Gene3D" id="2.50.20.20">
    <property type="match status" value="1"/>
</dbReference>
<feature type="region of interest" description="Disordered" evidence="7">
    <location>
        <begin position="1"/>
        <end position="26"/>
    </location>
</feature>
<dbReference type="GO" id="GO:0005524">
    <property type="term" value="F:ATP binding"/>
    <property type="evidence" value="ECO:0007669"/>
    <property type="project" value="UniProtKB-KW"/>
</dbReference>
<keyword evidence="4" id="KW-0547">Nucleotide-binding</keyword>
<gene>
    <name evidence="9" type="ORF">DPM19_11350</name>
</gene>
<dbReference type="Gene3D" id="1.10.510.10">
    <property type="entry name" value="Transferase(Phosphotransferase) domain 1"/>
    <property type="match status" value="1"/>
</dbReference>
<evidence type="ECO:0000256" key="2">
    <source>
        <dbReference type="ARBA" id="ARBA00022527"/>
    </source>
</evidence>
<feature type="region of interest" description="Disordered" evidence="7">
    <location>
        <begin position="357"/>
        <end position="387"/>
    </location>
</feature>
<dbReference type="InterPro" id="IPR000719">
    <property type="entry name" value="Prot_kinase_dom"/>
</dbReference>
<feature type="domain" description="Protein kinase" evidence="8">
    <location>
        <begin position="30"/>
        <end position="272"/>
    </location>
</feature>
<dbReference type="PANTHER" id="PTHR43289">
    <property type="entry name" value="MITOGEN-ACTIVATED PROTEIN KINASE KINASE KINASE 20-RELATED"/>
    <property type="match status" value="1"/>
</dbReference>
<evidence type="ECO:0000256" key="1">
    <source>
        <dbReference type="ARBA" id="ARBA00012513"/>
    </source>
</evidence>
<dbReference type="InterPro" id="IPR011009">
    <property type="entry name" value="Kinase-like_dom_sf"/>
</dbReference>
<dbReference type="GO" id="GO:0004674">
    <property type="term" value="F:protein serine/threonine kinase activity"/>
    <property type="evidence" value="ECO:0007669"/>
    <property type="project" value="UniProtKB-KW"/>
</dbReference>
<protein>
    <recommendedName>
        <fullName evidence="1">non-specific serine/threonine protein kinase</fullName>
        <ecNumber evidence="1">2.7.11.1</ecNumber>
    </recommendedName>
</protein>
<keyword evidence="5" id="KW-0418">Kinase</keyword>
<dbReference type="EMBL" id="QLYX01000004">
    <property type="protein sequence ID" value="RAY15296.1"/>
    <property type="molecule type" value="Genomic_DNA"/>
</dbReference>
<dbReference type="PANTHER" id="PTHR43289:SF6">
    <property type="entry name" value="SERINE_THREONINE-PROTEIN KINASE NEKL-3"/>
    <property type="match status" value="1"/>
</dbReference>
<evidence type="ECO:0000256" key="7">
    <source>
        <dbReference type="SAM" id="MobiDB-lite"/>
    </source>
</evidence>
<name>A0A365H8K9_9ACTN</name>
<keyword evidence="2" id="KW-0723">Serine/threonine-protein kinase</keyword>
<dbReference type="Pfam" id="PF00069">
    <property type="entry name" value="Pkinase"/>
    <property type="match status" value="1"/>
</dbReference>